<sequence length="597" mass="66508" precursor="true">MFCWRVFCFMFSIMILCSGSLSVINAQTEFHEIDGQPQKQTAVIGLLGEFAHCAAYEVADQDLQLNKVISRAGGLTAKSSGIIRIIRGGRISQNLFYSADQEFPLMNGDVLLAMKSSARVIDDVSNQQWNYNQRNQQQGSPELIQVAIINLLNRPIVFGLQPEIADLASILRCLNQPIEKYPQIARTIKVIPPHRGRHKAAFTTNKLTTKLDTGTVLVLNAKQSLDLSLVPKSLPAPLQLHAEEFNVLASPAEMNAPVSLPLETSRFQQVPPVKKDIQETFQGVAHPENIPGATEEPRLDLEDKQLQLNGPLLQQTTANLDLDTKPKVTHVENRGQEPKDQSNQQDKELTATPTVPEMHLKAAPAPPAEAIQVLSENDLIKLEEAESKAGSSFWSHWSVYLLLTFAGVMGWRFYHKKTKAKRDTLKDGQQQTTMSPESEVALVANWESLPPLPEKSLLEQILENNIPVIEETPQIPTDNFIYGRHQTRSARIDQREILKGPHFNKQTDRGSKIPVNAEATNAVSAKPRSERAEKTLKTPAFRFDRPHPEASKSPEENRDSKKSSRSVTSNHQPSEKANDTSGILDRVLQAMQGVIQK</sequence>
<gene>
    <name evidence="4" type="ORF">V144x_12020</name>
</gene>
<proteinExistence type="predicted"/>
<dbReference type="AlphaFoldDB" id="A0A517VRU9"/>
<dbReference type="EMBL" id="CP037920">
    <property type="protein sequence ID" value="QDT95755.1"/>
    <property type="molecule type" value="Genomic_DNA"/>
</dbReference>
<dbReference type="RefSeq" id="WP_144982738.1">
    <property type="nucleotide sequence ID" value="NZ_CP037920.1"/>
</dbReference>
<feature type="region of interest" description="Disordered" evidence="1">
    <location>
        <begin position="492"/>
        <end position="585"/>
    </location>
</feature>
<keyword evidence="2" id="KW-0472">Membrane</keyword>
<evidence type="ECO:0000313" key="5">
    <source>
        <dbReference type="Proteomes" id="UP000318704"/>
    </source>
</evidence>
<keyword evidence="2" id="KW-0812">Transmembrane</keyword>
<feature type="compositionally biased region" description="Basic and acidic residues" evidence="1">
    <location>
        <begin position="527"/>
        <end position="562"/>
    </location>
</feature>
<protein>
    <recommendedName>
        <fullName evidence="6">SLBB domain protein</fullName>
    </recommendedName>
</protein>
<dbReference type="Proteomes" id="UP000318704">
    <property type="component" value="Chromosome"/>
</dbReference>
<dbReference type="KEGG" id="gaw:V144x_12020"/>
<evidence type="ECO:0008006" key="6">
    <source>
        <dbReference type="Google" id="ProtNLM"/>
    </source>
</evidence>
<feature type="transmembrane region" description="Helical" evidence="2">
    <location>
        <begin position="394"/>
        <end position="414"/>
    </location>
</feature>
<organism evidence="4 5">
    <name type="scientific">Gimesia aquarii</name>
    <dbReference type="NCBI Taxonomy" id="2527964"/>
    <lineage>
        <taxon>Bacteria</taxon>
        <taxon>Pseudomonadati</taxon>
        <taxon>Planctomycetota</taxon>
        <taxon>Planctomycetia</taxon>
        <taxon>Planctomycetales</taxon>
        <taxon>Planctomycetaceae</taxon>
        <taxon>Gimesia</taxon>
    </lineage>
</organism>
<evidence type="ECO:0000256" key="1">
    <source>
        <dbReference type="SAM" id="MobiDB-lite"/>
    </source>
</evidence>
<keyword evidence="3" id="KW-0732">Signal</keyword>
<evidence type="ECO:0000256" key="3">
    <source>
        <dbReference type="SAM" id="SignalP"/>
    </source>
</evidence>
<name>A0A517VRU9_9PLAN</name>
<feature type="compositionally biased region" description="Basic and acidic residues" evidence="1">
    <location>
        <begin position="492"/>
        <end position="511"/>
    </location>
</feature>
<evidence type="ECO:0000313" key="4">
    <source>
        <dbReference type="EMBL" id="QDT95755.1"/>
    </source>
</evidence>
<evidence type="ECO:0000256" key="2">
    <source>
        <dbReference type="SAM" id="Phobius"/>
    </source>
</evidence>
<feature type="signal peptide" evidence="3">
    <location>
        <begin position="1"/>
        <end position="26"/>
    </location>
</feature>
<keyword evidence="2" id="KW-1133">Transmembrane helix</keyword>
<accession>A0A517VRU9</accession>
<feature type="chain" id="PRO_5022206339" description="SLBB domain protein" evidence="3">
    <location>
        <begin position="27"/>
        <end position="597"/>
    </location>
</feature>
<reference evidence="4 5" key="1">
    <citation type="submission" date="2019-03" db="EMBL/GenBank/DDBJ databases">
        <title>Deep-cultivation of Planctomycetes and their phenomic and genomic characterization uncovers novel biology.</title>
        <authorList>
            <person name="Wiegand S."/>
            <person name="Jogler M."/>
            <person name="Boedeker C."/>
            <person name="Pinto D."/>
            <person name="Vollmers J."/>
            <person name="Rivas-Marin E."/>
            <person name="Kohn T."/>
            <person name="Peeters S.H."/>
            <person name="Heuer A."/>
            <person name="Rast P."/>
            <person name="Oberbeckmann S."/>
            <person name="Bunk B."/>
            <person name="Jeske O."/>
            <person name="Meyerdierks A."/>
            <person name="Storesund J.E."/>
            <person name="Kallscheuer N."/>
            <person name="Luecker S."/>
            <person name="Lage O.M."/>
            <person name="Pohl T."/>
            <person name="Merkel B.J."/>
            <person name="Hornburger P."/>
            <person name="Mueller R.-W."/>
            <person name="Bruemmer F."/>
            <person name="Labrenz M."/>
            <person name="Spormann A.M."/>
            <person name="Op den Camp H."/>
            <person name="Overmann J."/>
            <person name="Amann R."/>
            <person name="Jetten M.S.M."/>
            <person name="Mascher T."/>
            <person name="Medema M.H."/>
            <person name="Devos D.P."/>
            <person name="Kaster A.-K."/>
            <person name="Ovreas L."/>
            <person name="Rohde M."/>
            <person name="Galperin M.Y."/>
            <person name="Jogler C."/>
        </authorList>
    </citation>
    <scope>NUCLEOTIDE SEQUENCE [LARGE SCALE GENOMIC DNA]</scope>
    <source>
        <strain evidence="4 5">V144</strain>
    </source>
</reference>